<comment type="caution">
    <text evidence="2">The sequence shown here is derived from an EMBL/GenBank/DDBJ whole genome shotgun (WGS) entry which is preliminary data.</text>
</comment>
<reference evidence="2" key="1">
    <citation type="journal article" date="2023" name="Mol. Phylogenet. Evol.">
        <title>Genome-scale phylogeny and comparative genomics of the fungal order Sordariales.</title>
        <authorList>
            <person name="Hensen N."/>
            <person name="Bonometti L."/>
            <person name="Westerberg I."/>
            <person name="Brannstrom I.O."/>
            <person name="Guillou S."/>
            <person name="Cros-Aarteil S."/>
            <person name="Calhoun S."/>
            <person name="Haridas S."/>
            <person name="Kuo A."/>
            <person name="Mondo S."/>
            <person name="Pangilinan J."/>
            <person name="Riley R."/>
            <person name="LaButti K."/>
            <person name="Andreopoulos B."/>
            <person name="Lipzen A."/>
            <person name="Chen C."/>
            <person name="Yan M."/>
            <person name="Daum C."/>
            <person name="Ng V."/>
            <person name="Clum A."/>
            <person name="Steindorff A."/>
            <person name="Ohm R.A."/>
            <person name="Martin F."/>
            <person name="Silar P."/>
            <person name="Natvig D.O."/>
            <person name="Lalanne C."/>
            <person name="Gautier V."/>
            <person name="Ament-Velasquez S.L."/>
            <person name="Kruys A."/>
            <person name="Hutchinson M.I."/>
            <person name="Powell A.J."/>
            <person name="Barry K."/>
            <person name="Miller A.N."/>
            <person name="Grigoriev I.V."/>
            <person name="Debuchy R."/>
            <person name="Gladieux P."/>
            <person name="Hiltunen Thoren M."/>
            <person name="Johannesson H."/>
        </authorList>
    </citation>
    <scope>NUCLEOTIDE SEQUENCE</scope>
    <source>
        <strain evidence="2">CBS 359.72</strain>
    </source>
</reference>
<proteinExistence type="predicted"/>
<evidence type="ECO:0000256" key="1">
    <source>
        <dbReference type="SAM" id="MobiDB-lite"/>
    </source>
</evidence>
<gene>
    <name evidence="2" type="ORF">C7999DRAFT_36644</name>
</gene>
<dbReference type="EMBL" id="MU857902">
    <property type="protein sequence ID" value="KAK4243040.1"/>
    <property type="molecule type" value="Genomic_DNA"/>
</dbReference>
<name>A0AAN7CJP6_9PEZI</name>
<feature type="region of interest" description="Disordered" evidence="1">
    <location>
        <begin position="72"/>
        <end position="111"/>
    </location>
</feature>
<dbReference type="AlphaFoldDB" id="A0AAN7CJP6"/>
<organism evidence="2 3">
    <name type="scientific">Corynascus novoguineensis</name>
    <dbReference type="NCBI Taxonomy" id="1126955"/>
    <lineage>
        <taxon>Eukaryota</taxon>
        <taxon>Fungi</taxon>
        <taxon>Dikarya</taxon>
        <taxon>Ascomycota</taxon>
        <taxon>Pezizomycotina</taxon>
        <taxon>Sordariomycetes</taxon>
        <taxon>Sordariomycetidae</taxon>
        <taxon>Sordariales</taxon>
        <taxon>Chaetomiaceae</taxon>
        <taxon>Corynascus</taxon>
    </lineage>
</organism>
<keyword evidence="3" id="KW-1185">Reference proteome</keyword>
<accession>A0AAN7CJP6</accession>
<feature type="compositionally biased region" description="Gly residues" evidence="1">
    <location>
        <begin position="82"/>
        <end position="100"/>
    </location>
</feature>
<evidence type="ECO:0000313" key="2">
    <source>
        <dbReference type="EMBL" id="KAK4243040.1"/>
    </source>
</evidence>
<protein>
    <submittedName>
        <fullName evidence="2">Uncharacterized protein</fullName>
    </submittedName>
</protein>
<reference evidence="2" key="2">
    <citation type="submission" date="2023-05" db="EMBL/GenBank/DDBJ databases">
        <authorList>
            <consortium name="Lawrence Berkeley National Laboratory"/>
            <person name="Steindorff A."/>
            <person name="Hensen N."/>
            <person name="Bonometti L."/>
            <person name="Westerberg I."/>
            <person name="Brannstrom I.O."/>
            <person name="Guillou S."/>
            <person name="Cros-Aarteil S."/>
            <person name="Calhoun S."/>
            <person name="Haridas S."/>
            <person name="Kuo A."/>
            <person name="Mondo S."/>
            <person name="Pangilinan J."/>
            <person name="Riley R."/>
            <person name="Labutti K."/>
            <person name="Andreopoulos B."/>
            <person name="Lipzen A."/>
            <person name="Chen C."/>
            <person name="Yanf M."/>
            <person name="Daum C."/>
            <person name="Ng V."/>
            <person name="Clum A."/>
            <person name="Ohm R."/>
            <person name="Martin F."/>
            <person name="Silar P."/>
            <person name="Natvig D."/>
            <person name="Lalanne C."/>
            <person name="Gautier V."/>
            <person name="Ament-Velasquez S.L."/>
            <person name="Kruys A."/>
            <person name="Hutchinson M.I."/>
            <person name="Powell A.J."/>
            <person name="Barry K."/>
            <person name="Miller A.N."/>
            <person name="Grigoriev I.V."/>
            <person name="Debuchy R."/>
            <person name="Gladieux P."/>
            <person name="Thoren M.H."/>
            <person name="Johannesson H."/>
        </authorList>
    </citation>
    <scope>NUCLEOTIDE SEQUENCE</scope>
    <source>
        <strain evidence="2">CBS 359.72</strain>
    </source>
</reference>
<dbReference type="Proteomes" id="UP001303647">
    <property type="component" value="Unassembled WGS sequence"/>
</dbReference>
<sequence length="432" mass="47081">MTTIEEQYKHLRLNNEIKPLLHRYGIQYNPKANKASLLQLLLANGVPLDRVQQNETAPDLNAVEVLGLTQIDVDYPPTGSDEGSGSGSGGGSGGTSGEGSGENSESGSATTRSIQRLVDLPDHEGHADKAREAGIPDPEILVDGLTELERQLLLGYPVASTCLPTITRGLSRKDLKKKVTGLVDWFAAVAKSQNIPIGPALVFFDSYLSSPELDFVAYLLDKDNYREGWHASSPGARKQAAKRLDNLWSLALDPTEVAGTATTTTTTSSNPTSDKDFFMNVIDPFDNVTTEGKVIGMHMTKKNTLVECKSGKELEAYKQYLKTFPNKGKLSSADESLLAGYGTPADFELDSVFRMKWGRTHHIYGYGRPKKGDLGQPLMFSKTTLSKAFKGAAAVEMLQTHMIRTGQVSYEGTDKAQPEEITLRAKRPVQVQ</sequence>
<evidence type="ECO:0000313" key="3">
    <source>
        <dbReference type="Proteomes" id="UP001303647"/>
    </source>
</evidence>